<proteinExistence type="predicted"/>
<comment type="caution">
    <text evidence="1">The sequence shown here is derived from an EMBL/GenBank/DDBJ whole genome shotgun (WGS) entry which is preliminary data.</text>
</comment>
<reference evidence="1 2" key="1">
    <citation type="submission" date="2019-03" db="EMBL/GenBank/DDBJ databases">
        <title>Ramlibacter rhizophilus CCTCC AB2015357, whole genome shotgun sequence.</title>
        <authorList>
            <person name="Zhang X."/>
            <person name="Feng G."/>
            <person name="Zhu H."/>
        </authorList>
    </citation>
    <scope>NUCLEOTIDE SEQUENCE [LARGE SCALE GENOMIC DNA]</scope>
    <source>
        <strain evidence="1 2">CCTCC AB2015357</strain>
    </source>
</reference>
<dbReference type="AlphaFoldDB" id="A0A4Z0BCJ5"/>
<sequence length="106" mass="11333">MRPEAALPALALLASACAMPTPAPSRAPELERAALGLTPGRSDRGAVRERLGEPERLVFDSGWEAWAYRAREARNARPGADPPELVLLFDPGGTLVRLRLRPAGAP</sequence>
<keyword evidence="2" id="KW-1185">Reference proteome</keyword>
<accession>A0A4Z0BCJ5</accession>
<evidence type="ECO:0000313" key="1">
    <source>
        <dbReference type="EMBL" id="TFY96450.1"/>
    </source>
</evidence>
<dbReference type="RefSeq" id="WP_135287095.1">
    <property type="nucleotide sequence ID" value="NZ_SMLL01000009.1"/>
</dbReference>
<dbReference type="Proteomes" id="UP000297564">
    <property type="component" value="Unassembled WGS sequence"/>
</dbReference>
<dbReference type="PROSITE" id="PS51257">
    <property type="entry name" value="PROKAR_LIPOPROTEIN"/>
    <property type="match status" value="1"/>
</dbReference>
<organism evidence="1 2">
    <name type="scientific">Ramlibacter rhizophilus</name>
    <dbReference type="NCBI Taxonomy" id="1781167"/>
    <lineage>
        <taxon>Bacteria</taxon>
        <taxon>Pseudomonadati</taxon>
        <taxon>Pseudomonadota</taxon>
        <taxon>Betaproteobacteria</taxon>
        <taxon>Burkholderiales</taxon>
        <taxon>Comamonadaceae</taxon>
        <taxon>Ramlibacter</taxon>
    </lineage>
</organism>
<evidence type="ECO:0008006" key="3">
    <source>
        <dbReference type="Google" id="ProtNLM"/>
    </source>
</evidence>
<dbReference type="EMBL" id="SMLL01000009">
    <property type="protein sequence ID" value="TFY96450.1"/>
    <property type="molecule type" value="Genomic_DNA"/>
</dbReference>
<protein>
    <recommendedName>
        <fullName evidence="3">Outer membrane protein assembly factor BamE</fullName>
    </recommendedName>
</protein>
<name>A0A4Z0BCJ5_9BURK</name>
<evidence type="ECO:0000313" key="2">
    <source>
        <dbReference type="Proteomes" id="UP000297564"/>
    </source>
</evidence>
<gene>
    <name evidence="1" type="ORF">EZ242_20705</name>
</gene>